<dbReference type="RefSeq" id="WP_186873557.1">
    <property type="nucleotide sequence ID" value="NZ_JACOOR010000005.1"/>
</dbReference>
<sequence>MGLFSNHKKVCPICGNPTPRLLPTKIEDMPICKECDKKIYLPDGAVNQMTLDAFRKYLIFYDENLMYRNQFTETWRYDFGFGGGSLLLDTDHKLLRIRDDENALVFTAAEIKSFCIKEDSTAIYASGKSALKCHESDTPEKARAMSQLIEQFMMQRQEFDWMLQRQEMRENHQSRGSSVLPPVAGTNSNRLTTLDRPTFDAKAPVRRFKVDIKFQHPYWEKVHWEVDGPSFDRDQPSVEEYLEKYEKKEKKFHTMAKKLMKLMNPSAKEEWV</sequence>
<keyword evidence="3" id="KW-1185">Reference proteome</keyword>
<proteinExistence type="predicted"/>
<protein>
    <recommendedName>
        <fullName evidence="4">DUF4428 domain-containing protein</fullName>
    </recommendedName>
</protein>
<name>A0A923LCI9_9FIRM</name>
<evidence type="ECO:0000256" key="1">
    <source>
        <dbReference type="SAM" id="MobiDB-lite"/>
    </source>
</evidence>
<organism evidence="2 3">
    <name type="scientific">Anaerosacchariphilus hominis</name>
    <dbReference type="NCBI Taxonomy" id="2763017"/>
    <lineage>
        <taxon>Bacteria</taxon>
        <taxon>Bacillati</taxon>
        <taxon>Bacillota</taxon>
        <taxon>Clostridia</taxon>
        <taxon>Lachnospirales</taxon>
        <taxon>Lachnospiraceae</taxon>
        <taxon>Anaerosacchariphilus</taxon>
    </lineage>
</organism>
<gene>
    <name evidence="2" type="ORF">H8S44_10035</name>
</gene>
<comment type="caution">
    <text evidence="2">The sequence shown here is derived from an EMBL/GenBank/DDBJ whole genome shotgun (WGS) entry which is preliminary data.</text>
</comment>
<accession>A0A923LCI9</accession>
<evidence type="ECO:0000313" key="2">
    <source>
        <dbReference type="EMBL" id="MBC5660111.1"/>
    </source>
</evidence>
<feature type="region of interest" description="Disordered" evidence="1">
    <location>
        <begin position="172"/>
        <end position="194"/>
    </location>
</feature>
<reference evidence="2" key="1">
    <citation type="submission" date="2020-08" db="EMBL/GenBank/DDBJ databases">
        <title>Genome public.</title>
        <authorList>
            <person name="Liu C."/>
            <person name="Sun Q."/>
        </authorList>
    </citation>
    <scope>NUCLEOTIDE SEQUENCE</scope>
    <source>
        <strain evidence="2">NSJ-68</strain>
    </source>
</reference>
<evidence type="ECO:0000313" key="3">
    <source>
        <dbReference type="Proteomes" id="UP000649345"/>
    </source>
</evidence>
<dbReference type="AlphaFoldDB" id="A0A923LCI9"/>
<dbReference type="Proteomes" id="UP000649345">
    <property type="component" value="Unassembled WGS sequence"/>
</dbReference>
<evidence type="ECO:0008006" key="4">
    <source>
        <dbReference type="Google" id="ProtNLM"/>
    </source>
</evidence>
<dbReference type="EMBL" id="JACOOR010000005">
    <property type="protein sequence ID" value="MBC5660111.1"/>
    <property type="molecule type" value="Genomic_DNA"/>
</dbReference>